<dbReference type="RefSeq" id="WP_247260195.1">
    <property type="nucleotide sequence ID" value="NZ_JALJQZ010000007.1"/>
</dbReference>
<evidence type="ECO:0000313" key="2">
    <source>
        <dbReference type="Proteomes" id="UP001595697"/>
    </source>
</evidence>
<comment type="caution">
    <text evidence="1">The sequence shown here is derived from an EMBL/GenBank/DDBJ whole genome shotgun (WGS) entry which is preliminary data.</text>
</comment>
<proteinExistence type="predicted"/>
<dbReference type="EMBL" id="JBHSBD010000003">
    <property type="protein sequence ID" value="MFC3966652.1"/>
    <property type="molecule type" value="Genomic_DNA"/>
</dbReference>
<dbReference type="Gene3D" id="3.30.2000.30">
    <property type="match status" value="1"/>
</dbReference>
<dbReference type="Proteomes" id="UP001595697">
    <property type="component" value="Unassembled WGS sequence"/>
</dbReference>
<dbReference type="InterPro" id="IPR053745">
    <property type="entry name" value="Viral_Tail_Comp_sf"/>
</dbReference>
<accession>A0ABV8E580</accession>
<gene>
    <name evidence="1" type="ORF">ACFOVS_00590</name>
</gene>
<keyword evidence="2" id="KW-1185">Reference proteome</keyword>
<reference evidence="2" key="1">
    <citation type="journal article" date="2019" name="Int. J. Syst. Evol. Microbiol.">
        <title>The Global Catalogue of Microorganisms (GCM) 10K type strain sequencing project: providing services to taxonomists for standard genome sequencing and annotation.</title>
        <authorList>
            <consortium name="The Broad Institute Genomics Platform"/>
            <consortium name="The Broad Institute Genome Sequencing Center for Infectious Disease"/>
            <person name="Wu L."/>
            <person name="Ma J."/>
        </authorList>
    </citation>
    <scope>NUCLEOTIDE SEQUENCE [LARGE SCALE GENOMIC DNA]</scope>
    <source>
        <strain evidence="2">TBRC 5781</strain>
    </source>
</reference>
<protein>
    <submittedName>
        <fullName evidence="1">DUF3168 domain-containing protein</fullName>
    </submittedName>
</protein>
<dbReference type="Pfam" id="PF11367">
    <property type="entry name" value="Tail_completion_gp17"/>
    <property type="match status" value="1"/>
</dbReference>
<name>A0ABV8E580_9HYPH</name>
<evidence type="ECO:0000313" key="1">
    <source>
        <dbReference type="EMBL" id="MFC3966652.1"/>
    </source>
</evidence>
<dbReference type="InterPro" id="IPR021508">
    <property type="entry name" value="Gp17-like"/>
</dbReference>
<organism evidence="1 2">
    <name type="scientific">Rhizobium lemnae</name>
    <dbReference type="NCBI Taxonomy" id="1214924"/>
    <lineage>
        <taxon>Bacteria</taxon>
        <taxon>Pseudomonadati</taxon>
        <taxon>Pseudomonadota</taxon>
        <taxon>Alphaproteobacteria</taxon>
        <taxon>Hyphomicrobiales</taxon>
        <taxon>Rhizobiaceae</taxon>
        <taxon>Rhizobium/Agrobacterium group</taxon>
        <taxon>Rhizobium</taxon>
    </lineage>
</organism>
<sequence>MRGGQELLKAIHERLANDVQLRSTVGIQGFRDRIAGRVSLPAITYGTLESRDYSTGTEVAEEHLLTVEIWSDGKGRAEAQRLAAQVAILLDRTELALGENQHLVNLTVTGIRYRQDAKTQAQVAEVNLRGVTEET</sequence>